<protein>
    <submittedName>
        <fullName evidence="3">Thiosulfate oxidation carrier protein SoxY</fullName>
    </submittedName>
</protein>
<feature type="chain" id="PRO_5047373964" evidence="1">
    <location>
        <begin position="27"/>
        <end position="148"/>
    </location>
</feature>
<dbReference type="InterPro" id="IPR032711">
    <property type="entry name" value="SoxY"/>
</dbReference>
<accession>A0ABT7QJJ4</accession>
<evidence type="ECO:0000313" key="3">
    <source>
        <dbReference type="EMBL" id="MDM5146892.1"/>
    </source>
</evidence>
<keyword evidence="4" id="KW-1185">Reference proteome</keyword>
<dbReference type="PIRSF" id="PIRSF010312">
    <property type="entry name" value="Sulphur_oxidation_SoxY"/>
    <property type="match status" value="1"/>
</dbReference>
<feature type="signal peptide" evidence="1">
    <location>
        <begin position="1"/>
        <end position="26"/>
    </location>
</feature>
<dbReference type="InterPro" id="IPR038162">
    <property type="entry name" value="SoxY_sf"/>
</dbReference>
<comment type="caution">
    <text evidence="3">The sequence shown here is derived from an EMBL/GenBank/DDBJ whole genome shotgun (WGS) entry which is preliminary data.</text>
</comment>
<evidence type="ECO:0000313" key="4">
    <source>
        <dbReference type="Proteomes" id="UP001168167"/>
    </source>
</evidence>
<sequence length="148" mass="15637">MQRRLFLQAGAWMAGVLAVLPQKALAAWPTQAFKSTKMQESIKALYGTEDYAVSDAVLFKAPEIAENGAVVPISVKYDGPVKNIAIFVEENPAPLVSSFDMSTKSVANISTRIKMGKGSKVHAIVQTADGKLIGAVKEVKVTIGGCGG</sequence>
<reference evidence="3" key="2">
    <citation type="journal article" date="2023" name="Microbiome">
        <title>Synthase-selected sorting approach identifies a beta-lactone synthase in a nudibranch symbiotic bacterium.</title>
        <authorList>
            <person name="Dzunkova M."/>
            <person name="La Clair J.J."/>
            <person name="Tyml T."/>
            <person name="Doud D."/>
            <person name="Schulz F."/>
            <person name="Piquer-Esteban S."/>
            <person name="Porcel Sanchis D."/>
            <person name="Osborn A."/>
            <person name="Robinson D."/>
            <person name="Louie K.B."/>
            <person name="Bowen B.P."/>
            <person name="Bowers R.M."/>
            <person name="Lee J."/>
            <person name="Arnau V."/>
            <person name="Diaz-Villanueva W."/>
            <person name="Stepanauskas R."/>
            <person name="Gosliner T."/>
            <person name="Date S.V."/>
            <person name="Northen T.R."/>
            <person name="Cheng J.F."/>
            <person name="Burkart M.D."/>
            <person name="Woyke T."/>
        </authorList>
    </citation>
    <scope>NUCLEOTIDE SEQUENCE</scope>
    <source>
        <strain evidence="3">Df01</strain>
    </source>
</reference>
<dbReference type="InterPro" id="IPR016568">
    <property type="entry name" value="Sulphur_oxidation_SoxY"/>
</dbReference>
<evidence type="ECO:0000259" key="2">
    <source>
        <dbReference type="Pfam" id="PF13501"/>
    </source>
</evidence>
<reference evidence="3" key="1">
    <citation type="submission" date="2022-08" db="EMBL/GenBank/DDBJ databases">
        <authorList>
            <person name="Dzunkova M."/>
            <person name="La Clair J."/>
            <person name="Tyml T."/>
            <person name="Doud D."/>
            <person name="Schulz F."/>
            <person name="Piquer S."/>
            <person name="Porcel Sanchis D."/>
            <person name="Osborn A."/>
            <person name="Robinson D."/>
            <person name="Louie K.B."/>
            <person name="Bowen B.P."/>
            <person name="Bowers R."/>
            <person name="Lee J."/>
            <person name="Arnau Llombart V."/>
            <person name="Diaz Villanueva W."/>
            <person name="Gosliner T."/>
            <person name="Northen T."/>
            <person name="Cheng J.-F."/>
            <person name="Burkart M.D."/>
            <person name="Woyke T."/>
        </authorList>
    </citation>
    <scope>NUCLEOTIDE SEQUENCE</scope>
    <source>
        <strain evidence="3">Df01</strain>
    </source>
</reference>
<dbReference type="Proteomes" id="UP001168167">
    <property type="component" value="Unassembled WGS sequence"/>
</dbReference>
<dbReference type="NCBIfam" id="TIGR04488">
    <property type="entry name" value="SoxY_true_GGCGG"/>
    <property type="match status" value="1"/>
</dbReference>
<proteinExistence type="predicted"/>
<feature type="domain" description="Ig-like SoxY" evidence="2">
    <location>
        <begin position="43"/>
        <end position="146"/>
    </location>
</feature>
<gene>
    <name evidence="3" type="primary">soxY</name>
    <name evidence="3" type="ORF">NQX30_00625</name>
</gene>
<dbReference type="EMBL" id="JANQAO010000001">
    <property type="protein sequence ID" value="MDM5146892.1"/>
    <property type="molecule type" value="Genomic_DNA"/>
</dbReference>
<name>A0ABT7QJJ4_9GAMM</name>
<evidence type="ECO:0000256" key="1">
    <source>
        <dbReference type="SAM" id="SignalP"/>
    </source>
</evidence>
<dbReference type="Pfam" id="PF13501">
    <property type="entry name" value="SoxY"/>
    <property type="match status" value="1"/>
</dbReference>
<keyword evidence="1" id="KW-0732">Signal</keyword>
<organism evidence="3 4">
    <name type="scientific">Candidatus Doriopsillibacter californiensis</name>
    <dbReference type="NCBI Taxonomy" id="2970740"/>
    <lineage>
        <taxon>Bacteria</taxon>
        <taxon>Pseudomonadati</taxon>
        <taxon>Pseudomonadota</taxon>
        <taxon>Gammaproteobacteria</taxon>
        <taxon>Candidatus Tethybacterales</taxon>
        <taxon>Candidatus Persebacteraceae</taxon>
        <taxon>Candidatus Doriopsillibacter</taxon>
    </lineage>
</organism>
<dbReference type="Gene3D" id="2.60.40.2470">
    <property type="entry name" value="SoxY domain"/>
    <property type="match status" value="1"/>
</dbReference>